<sequence>MAGSAKPVDPRLTKDAILRTALRIVDAHGIDGLSMRKLAAELGVNPMSLYHHVANKAAVVNGITRLVTDGARDIAVGPGRWPDQLRQLAYAFRALSLAHPHLMRHAFTGDDFIQRRGPMWQALCDVLRTAGLPEAEVEQTGAVLTVLVGGLLLTEVNGTMRRLIGADAADDAGFALAVDLLINGIATRVSRTDMI</sequence>
<organism evidence="6 7">
    <name type="scientific">Actinoplanes palleronii</name>
    <dbReference type="NCBI Taxonomy" id="113570"/>
    <lineage>
        <taxon>Bacteria</taxon>
        <taxon>Bacillati</taxon>
        <taxon>Actinomycetota</taxon>
        <taxon>Actinomycetes</taxon>
        <taxon>Micromonosporales</taxon>
        <taxon>Micromonosporaceae</taxon>
        <taxon>Actinoplanes</taxon>
    </lineage>
</organism>
<dbReference type="InterPro" id="IPR050109">
    <property type="entry name" value="HTH-type_TetR-like_transc_reg"/>
</dbReference>
<dbReference type="EMBL" id="BOMS01000053">
    <property type="protein sequence ID" value="GIE67932.1"/>
    <property type="molecule type" value="Genomic_DNA"/>
</dbReference>
<dbReference type="PANTHER" id="PTHR30055:SF151">
    <property type="entry name" value="TRANSCRIPTIONAL REGULATORY PROTEIN"/>
    <property type="match status" value="1"/>
</dbReference>
<accession>A0ABQ4BBH7</accession>
<evidence type="ECO:0000256" key="1">
    <source>
        <dbReference type="ARBA" id="ARBA00023015"/>
    </source>
</evidence>
<keyword evidence="3" id="KW-0804">Transcription</keyword>
<dbReference type="InterPro" id="IPR003012">
    <property type="entry name" value="Tet_transcr_reg_TetR"/>
</dbReference>
<dbReference type="PRINTS" id="PR00400">
    <property type="entry name" value="TETREPRESSOR"/>
</dbReference>
<gene>
    <name evidence="6" type="ORF">Apa02nite_040400</name>
</gene>
<evidence type="ECO:0000313" key="7">
    <source>
        <dbReference type="Proteomes" id="UP000624709"/>
    </source>
</evidence>
<feature type="DNA-binding region" description="H-T-H motif" evidence="4">
    <location>
        <begin position="34"/>
        <end position="53"/>
    </location>
</feature>
<dbReference type="InterPro" id="IPR009057">
    <property type="entry name" value="Homeodomain-like_sf"/>
</dbReference>
<evidence type="ECO:0000313" key="6">
    <source>
        <dbReference type="EMBL" id="GIE67932.1"/>
    </source>
</evidence>
<dbReference type="Pfam" id="PF00440">
    <property type="entry name" value="TetR_N"/>
    <property type="match status" value="1"/>
</dbReference>
<evidence type="ECO:0000256" key="4">
    <source>
        <dbReference type="PROSITE-ProRule" id="PRU00335"/>
    </source>
</evidence>
<keyword evidence="2 4" id="KW-0238">DNA-binding</keyword>
<reference evidence="6 7" key="1">
    <citation type="submission" date="2021-01" db="EMBL/GenBank/DDBJ databases">
        <title>Whole genome shotgun sequence of Actinoplanes palleronii NBRC 14916.</title>
        <authorList>
            <person name="Komaki H."/>
            <person name="Tamura T."/>
        </authorList>
    </citation>
    <scope>NUCLEOTIDE SEQUENCE [LARGE SCALE GENOMIC DNA]</scope>
    <source>
        <strain evidence="6 7">NBRC 14916</strain>
    </source>
</reference>
<proteinExistence type="predicted"/>
<keyword evidence="7" id="KW-1185">Reference proteome</keyword>
<dbReference type="Gene3D" id="1.10.357.10">
    <property type="entry name" value="Tetracycline Repressor, domain 2"/>
    <property type="match status" value="1"/>
</dbReference>
<keyword evidence="1" id="KW-0805">Transcription regulation</keyword>
<evidence type="ECO:0000256" key="2">
    <source>
        <dbReference type="ARBA" id="ARBA00023125"/>
    </source>
</evidence>
<dbReference type="SUPFAM" id="SSF48498">
    <property type="entry name" value="Tetracyclin repressor-like, C-terminal domain"/>
    <property type="match status" value="1"/>
</dbReference>
<dbReference type="PANTHER" id="PTHR30055">
    <property type="entry name" value="HTH-TYPE TRANSCRIPTIONAL REGULATOR RUTR"/>
    <property type="match status" value="1"/>
</dbReference>
<dbReference type="Proteomes" id="UP000624709">
    <property type="component" value="Unassembled WGS sequence"/>
</dbReference>
<dbReference type="PROSITE" id="PS50977">
    <property type="entry name" value="HTH_TETR_2"/>
    <property type="match status" value="1"/>
</dbReference>
<comment type="caution">
    <text evidence="6">The sequence shown here is derived from an EMBL/GenBank/DDBJ whole genome shotgun (WGS) entry which is preliminary data.</text>
</comment>
<evidence type="ECO:0000259" key="5">
    <source>
        <dbReference type="PROSITE" id="PS50977"/>
    </source>
</evidence>
<dbReference type="InterPro" id="IPR001647">
    <property type="entry name" value="HTH_TetR"/>
</dbReference>
<protein>
    <recommendedName>
        <fullName evidence="5">HTH tetR-type domain-containing protein</fullName>
    </recommendedName>
</protein>
<evidence type="ECO:0000256" key="3">
    <source>
        <dbReference type="ARBA" id="ARBA00023163"/>
    </source>
</evidence>
<feature type="domain" description="HTH tetR-type" evidence="5">
    <location>
        <begin position="11"/>
        <end position="71"/>
    </location>
</feature>
<name>A0ABQ4BBH7_9ACTN</name>
<dbReference type="SUPFAM" id="SSF46689">
    <property type="entry name" value="Homeodomain-like"/>
    <property type="match status" value="1"/>
</dbReference>
<dbReference type="InterPro" id="IPR036271">
    <property type="entry name" value="Tet_transcr_reg_TetR-rel_C_sf"/>
</dbReference>
<dbReference type="RefSeq" id="WP_203826336.1">
    <property type="nucleotide sequence ID" value="NZ_BAAATY010000021.1"/>
</dbReference>